<dbReference type="InterPro" id="IPR050963">
    <property type="entry name" value="Sirohydro_Cobaltochel/CbiX"/>
</dbReference>
<dbReference type="SUPFAM" id="SSF53800">
    <property type="entry name" value="Chelatase"/>
    <property type="match status" value="1"/>
</dbReference>
<dbReference type="Pfam" id="PF01903">
    <property type="entry name" value="CbiX"/>
    <property type="match status" value="1"/>
</dbReference>
<keyword evidence="4" id="KW-1185">Reference proteome</keyword>
<protein>
    <submittedName>
        <fullName evidence="3">Sirohydrochlorin ferrochelatase</fullName>
    </submittedName>
</protein>
<evidence type="ECO:0000256" key="1">
    <source>
        <dbReference type="ARBA" id="ARBA00022723"/>
    </source>
</evidence>
<comment type="caution">
    <text evidence="3">The sequence shown here is derived from an EMBL/GenBank/DDBJ whole genome shotgun (WGS) entry which is preliminary data.</text>
</comment>
<organism evidence="3 4">
    <name type="scientific">Humibacillus xanthopallidus</name>
    <dbReference type="NCBI Taxonomy" id="412689"/>
    <lineage>
        <taxon>Bacteria</taxon>
        <taxon>Bacillati</taxon>
        <taxon>Actinomycetota</taxon>
        <taxon>Actinomycetes</taxon>
        <taxon>Micrococcales</taxon>
        <taxon>Intrasporangiaceae</taxon>
        <taxon>Humibacillus</taxon>
    </lineage>
</organism>
<accession>A0A543I0N2</accession>
<dbReference type="GO" id="GO:0046872">
    <property type="term" value="F:metal ion binding"/>
    <property type="evidence" value="ECO:0007669"/>
    <property type="project" value="UniProtKB-KW"/>
</dbReference>
<dbReference type="GO" id="GO:0016829">
    <property type="term" value="F:lyase activity"/>
    <property type="evidence" value="ECO:0007669"/>
    <property type="project" value="UniProtKB-KW"/>
</dbReference>
<dbReference type="AlphaFoldDB" id="A0A543I0N2"/>
<dbReference type="EMBL" id="VFPM01000001">
    <property type="protein sequence ID" value="TQM64152.1"/>
    <property type="molecule type" value="Genomic_DNA"/>
</dbReference>
<dbReference type="InterPro" id="IPR002762">
    <property type="entry name" value="CbiX-like"/>
</dbReference>
<keyword evidence="2" id="KW-0456">Lyase</keyword>
<dbReference type="PANTHER" id="PTHR33542:SF5">
    <property type="entry name" value="FERROCHELATASE CHE1"/>
    <property type="match status" value="1"/>
</dbReference>
<dbReference type="Proteomes" id="UP000316747">
    <property type="component" value="Unassembled WGS sequence"/>
</dbReference>
<gene>
    <name evidence="3" type="ORF">FBY41_0512</name>
</gene>
<name>A0A543I0N2_9MICO</name>
<evidence type="ECO:0000313" key="4">
    <source>
        <dbReference type="Proteomes" id="UP000316747"/>
    </source>
</evidence>
<evidence type="ECO:0000256" key="2">
    <source>
        <dbReference type="ARBA" id="ARBA00023239"/>
    </source>
</evidence>
<dbReference type="RefSeq" id="WP_141841845.1">
    <property type="nucleotide sequence ID" value="NZ_VFPM01000001.1"/>
</dbReference>
<keyword evidence="1" id="KW-0479">Metal-binding</keyword>
<evidence type="ECO:0000313" key="3">
    <source>
        <dbReference type="EMBL" id="TQM64152.1"/>
    </source>
</evidence>
<proteinExistence type="predicted"/>
<dbReference type="PANTHER" id="PTHR33542">
    <property type="entry name" value="SIROHYDROCHLORIN FERROCHELATASE, CHLOROPLASTIC"/>
    <property type="match status" value="1"/>
</dbReference>
<reference evidence="3 4" key="1">
    <citation type="submission" date="2019-06" db="EMBL/GenBank/DDBJ databases">
        <title>Genome sequencing of plant associated microbes to promote plant fitness in Sorghum bicolor and Oryza sativa.</title>
        <authorList>
            <person name="Coleman-Derr D."/>
        </authorList>
    </citation>
    <scope>NUCLEOTIDE SEQUENCE [LARGE SCALE GENOMIC DNA]</scope>
    <source>
        <strain evidence="3 4">KV-663</strain>
    </source>
</reference>
<sequence>MGSDAPALIACSHGTASPAGQAAVAALVAAVATARPDLEVHEAFVDVQQPDPATVLATLPPDRRARLVPLLLSAGYHVFVDLSDIAADRAGTDVTRALGPDPRLVALLHRRLDAAGLRDGDRVVLAAAGSSDARAVTDCAATAEALAGRVGAPVTAAYLSAAEPRVADAVAAQRDPAYAVNAGKATAPPRVVVATYLLAPGYFADVAAASGADVVTPPLLLPDETPPPELVDIVIERHLG</sequence>
<dbReference type="Gene3D" id="3.40.50.1400">
    <property type="match status" value="2"/>
</dbReference>
<dbReference type="OrthoDB" id="7345302at2"/>